<dbReference type="InterPro" id="IPR019734">
    <property type="entry name" value="TPR_rpt"/>
</dbReference>
<feature type="compositionally biased region" description="Low complexity" evidence="2">
    <location>
        <begin position="321"/>
        <end position="335"/>
    </location>
</feature>
<protein>
    <submittedName>
        <fullName evidence="4">Sporulation related domain-containing protein</fullName>
    </submittedName>
</protein>
<proteinExistence type="predicted"/>
<dbReference type="Pfam" id="PF05036">
    <property type="entry name" value="SPOR"/>
    <property type="match status" value="1"/>
</dbReference>
<dbReference type="RefSeq" id="WP_234989911.1">
    <property type="nucleotide sequence ID" value="NZ_FXWG01000001.1"/>
</dbReference>
<name>A0A1Y6EG99_9SPHN</name>
<feature type="repeat" description="TPR" evidence="1">
    <location>
        <begin position="50"/>
        <end position="83"/>
    </location>
</feature>
<gene>
    <name evidence="4" type="ORF">SAMN06297468_0589</name>
</gene>
<dbReference type="PROSITE" id="PS51724">
    <property type="entry name" value="SPOR"/>
    <property type="match status" value="1"/>
</dbReference>
<feature type="compositionally biased region" description="Basic and acidic residues" evidence="2">
    <location>
        <begin position="434"/>
        <end position="452"/>
    </location>
</feature>
<evidence type="ECO:0000259" key="3">
    <source>
        <dbReference type="PROSITE" id="PS51724"/>
    </source>
</evidence>
<feature type="domain" description="SPOR" evidence="3">
    <location>
        <begin position="451"/>
        <end position="531"/>
    </location>
</feature>
<feature type="compositionally biased region" description="Polar residues" evidence="2">
    <location>
        <begin position="357"/>
        <end position="370"/>
    </location>
</feature>
<feature type="compositionally biased region" description="Low complexity" evidence="2">
    <location>
        <begin position="379"/>
        <end position="396"/>
    </location>
</feature>
<keyword evidence="5" id="KW-1185">Reference proteome</keyword>
<reference evidence="5" key="1">
    <citation type="submission" date="2017-04" db="EMBL/GenBank/DDBJ databases">
        <authorList>
            <person name="Varghese N."/>
            <person name="Submissions S."/>
        </authorList>
    </citation>
    <scope>NUCLEOTIDE SEQUENCE [LARGE SCALE GENOMIC DNA]</scope>
</reference>
<evidence type="ECO:0000256" key="2">
    <source>
        <dbReference type="SAM" id="MobiDB-lite"/>
    </source>
</evidence>
<evidence type="ECO:0000256" key="1">
    <source>
        <dbReference type="PROSITE-ProRule" id="PRU00339"/>
    </source>
</evidence>
<dbReference type="AlphaFoldDB" id="A0A1Y6EG99"/>
<dbReference type="InterPro" id="IPR036680">
    <property type="entry name" value="SPOR-like_sf"/>
</dbReference>
<dbReference type="InterPro" id="IPR011990">
    <property type="entry name" value="TPR-like_helical_dom_sf"/>
</dbReference>
<feature type="region of interest" description="Disordered" evidence="2">
    <location>
        <begin position="351"/>
        <end position="370"/>
    </location>
</feature>
<dbReference type="Proteomes" id="UP000194420">
    <property type="component" value="Unassembled WGS sequence"/>
</dbReference>
<organism evidence="4 5">
    <name type="scientific">Altererythrobacter xiamenensis</name>
    <dbReference type="NCBI Taxonomy" id="1316679"/>
    <lineage>
        <taxon>Bacteria</taxon>
        <taxon>Pseudomonadati</taxon>
        <taxon>Pseudomonadota</taxon>
        <taxon>Alphaproteobacteria</taxon>
        <taxon>Sphingomonadales</taxon>
        <taxon>Erythrobacteraceae</taxon>
        <taxon>Altererythrobacter</taxon>
    </lineage>
</organism>
<feature type="region of interest" description="Disordered" evidence="2">
    <location>
        <begin position="267"/>
        <end position="345"/>
    </location>
</feature>
<dbReference type="SUPFAM" id="SSF48452">
    <property type="entry name" value="TPR-like"/>
    <property type="match status" value="1"/>
</dbReference>
<feature type="region of interest" description="Disordered" evidence="2">
    <location>
        <begin position="379"/>
        <end position="455"/>
    </location>
</feature>
<dbReference type="Gene3D" id="1.25.40.10">
    <property type="entry name" value="Tetratricopeptide repeat domain"/>
    <property type="match status" value="1"/>
</dbReference>
<dbReference type="EMBL" id="FXWG01000001">
    <property type="protein sequence ID" value="SMQ61625.1"/>
    <property type="molecule type" value="Genomic_DNA"/>
</dbReference>
<dbReference type="PROSITE" id="PS50005">
    <property type="entry name" value="TPR"/>
    <property type="match status" value="1"/>
</dbReference>
<feature type="compositionally biased region" description="Low complexity" evidence="2">
    <location>
        <begin position="409"/>
        <end position="426"/>
    </location>
</feature>
<dbReference type="SUPFAM" id="SSF110997">
    <property type="entry name" value="Sporulation related repeat"/>
    <property type="match status" value="1"/>
</dbReference>
<evidence type="ECO:0000313" key="5">
    <source>
        <dbReference type="Proteomes" id="UP000194420"/>
    </source>
</evidence>
<dbReference type="InterPro" id="IPR007730">
    <property type="entry name" value="SPOR-like_dom"/>
</dbReference>
<dbReference type="SMART" id="SM00028">
    <property type="entry name" value="TPR"/>
    <property type="match status" value="2"/>
</dbReference>
<sequence length="541" mass="57097">MAGVLAIVPAAALAQSDGSVSREVVQPTPTPEVQSLNSALSRLARNSRDVSALVDAGTASLKVGDLDASMGFFGRALELSPNNARAKMGMAAVMVRSDRPIDALRLFAEAEQAGASAEEVEAERALAYDLVGNNEEAQASYRAVLSRREDPETTQRLAISQAIAGDREGFEQTLLPLLQKQNLAAYRARAFGLAILGDVDEASSIANAVMPKDLASRIAPYLAYMPRLTRSQQAAAANLGIFPRAAAIGRDDPRIAQYASSAAPAASRAADRLAPQGAPLNSSASDTRKTNGGDSTRSRRTASRPQREGAGPGRATSNAVTSGSTTPAAPAATSSRSELPAVAQDSRLAAVAREQTDTPSQSDTPRPSVSTFDLARVDSANQQQSTQIQAQPQTQPVVERRQSVADAFSGLASSTGSGSSRARAGAVDITSIEVPREAPPEPKQPAKPEPPKHPSRYWVQVATGRDRSALRFDWRRFARKAPDLLGDFEPHVVTWGQANRLLAGPVSSDKAARDLVTALKAEGLDSFTYTSPEGEEITVLQ</sequence>
<evidence type="ECO:0000313" key="4">
    <source>
        <dbReference type="EMBL" id="SMQ61625.1"/>
    </source>
</evidence>
<dbReference type="GO" id="GO:0042834">
    <property type="term" value="F:peptidoglycan binding"/>
    <property type="evidence" value="ECO:0007669"/>
    <property type="project" value="InterPro"/>
</dbReference>
<accession>A0A1Y6EG99</accession>
<keyword evidence="1" id="KW-0802">TPR repeat</keyword>